<evidence type="ECO:0000256" key="3">
    <source>
        <dbReference type="ARBA" id="ARBA00022833"/>
    </source>
</evidence>
<feature type="region of interest" description="Disordered" evidence="5">
    <location>
        <begin position="199"/>
        <end position="237"/>
    </location>
</feature>
<keyword evidence="1" id="KW-0479">Metal-binding</keyword>
<proteinExistence type="predicted"/>
<dbReference type="InterPro" id="IPR004181">
    <property type="entry name" value="Znf_MIZ"/>
</dbReference>
<dbReference type="AlphaFoldDB" id="A0A9N9F0L4"/>
<feature type="region of interest" description="Disordered" evidence="5">
    <location>
        <begin position="1"/>
        <end position="56"/>
    </location>
</feature>
<dbReference type="GO" id="GO:0016925">
    <property type="term" value="P:protein sumoylation"/>
    <property type="evidence" value="ECO:0007669"/>
    <property type="project" value="TreeGrafter"/>
</dbReference>
<dbReference type="GO" id="GO:0000785">
    <property type="term" value="C:chromatin"/>
    <property type="evidence" value="ECO:0007669"/>
    <property type="project" value="TreeGrafter"/>
</dbReference>
<feature type="compositionally biased region" description="Polar residues" evidence="5">
    <location>
        <begin position="38"/>
        <end position="56"/>
    </location>
</feature>
<dbReference type="InterPro" id="IPR013083">
    <property type="entry name" value="Znf_RING/FYVE/PHD"/>
</dbReference>
<feature type="compositionally biased region" description="Polar residues" evidence="5">
    <location>
        <begin position="199"/>
        <end position="208"/>
    </location>
</feature>
<dbReference type="Proteomes" id="UP000789342">
    <property type="component" value="Unassembled WGS sequence"/>
</dbReference>
<evidence type="ECO:0000256" key="4">
    <source>
        <dbReference type="PROSITE-ProRule" id="PRU00452"/>
    </source>
</evidence>
<dbReference type="GO" id="GO:0008270">
    <property type="term" value="F:zinc ion binding"/>
    <property type="evidence" value="ECO:0007669"/>
    <property type="project" value="UniProtKB-KW"/>
</dbReference>
<comment type="caution">
    <text evidence="7">The sequence shown here is derived from an EMBL/GenBank/DDBJ whole genome shotgun (WGS) entry which is preliminary data.</text>
</comment>
<evidence type="ECO:0000256" key="2">
    <source>
        <dbReference type="ARBA" id="ARBA00022771"/>
    </source>
</evidence>
<dbReference type="GO" id="GO:0061665">
    <property type="term" value="F:SUMO ligase activity"/>
    <property type="evidence" value="ECO:0007669"/>
    <property type="project" value="TreeGrafter"/>
</dbReference>
<dbReference type="Pfam" id="PF02891">
    <property type="entry name" value="zf-MIZ"/>
    <property type="match status" value="1"/>
</dbReference>
<name>A0A9N9F0L4_9GLOM</name>
<feature type="compositionally biased region" description="Low complexity" evidence="5">
    <location>
        <begin position="209"/>
        <end position="237"/>
    </location>
</feature>
<dbReference type="PROSITE" id="PS51044">
    <property type="entry name" value="ZF_SP_RING"/>
    <property type="match status" value="1"/>
</dbReference>
<feature type="compositionally biased region" description="Polar residues" evidence="5">
    <location>
        <begin position="875"/>
        <end position="884"/>
    </location>
</feature>
<evidence type="ECO:0000259" key="6">
    <source>
        <dbReference type="PROSITE" id="PS51044"/>
    </source>
</evidence>
<evidence type="ECO:0000256" key="1">
    <source>
        <dbReference type="ARBA" id="ARBA00022723"/>
    </source>
</evidence>
<dbReference type="OrthoDB" id="27975at2759"/>
<sequence length="921" mass="103560">MVQSSNKRRRTDMEQAPTSPPYGAPYESHMAQVVENGADQSGTNYRESTATAERDSQMQFVSNAQQPFDRNMYIISTDNNYFGNDNISQVMNTGPNGSHPQNSYAVNPNASTPPSQQLQNNYGPIMNYTTLTQPSINNRYLLQSVHTDEMDLNSRQRDSMVNYTPVVNSQIGDRYMFPAHSDDSTLSNQQRGNILGKLTSTRQRTLLPSTSSISSTNSGITQSSQGIGQSTQNYGLSSSSSQVVSTAQPYMRGSSYQRSQLSSQSNIGLPPIVGSNVVHQTIYQPNSHHASIQQPPNGAHVVGTELPYGPLNTILEDFQYRNRYAETCNMLISQFRDSRTFSKENEGHLMRCLEFVRKTVLLTDPTSALSVSTNLKHFYAQIPSTSYRKKVKKWLNDLEKIQHQNSQVGFHGTIRTGISNSSISDNMTAGVTPRVGDTVVRTMNNSQQPVNVNIRPQNFVVSQASVPVAYSNPRQRMSAYVAPHFDPNYTHRVINNAWGPVMLPYDTHGTRTSAVYPVTNTFYVSPEQHSRILRSCMSKPQPDTSEDQLPITYRLICRKSNCMNHENMCDWPDESIHVFEIVINSTPVKLHRKRSYYDRDNYEHYEGNDSSVEVSNLIVAGINKVGIKQCSCDSCYKKLTDHVLSIEVQLRETRDVILYWARSQLISEAVGKALVRQLTNVHTSSGDDELIVTSNLTVDLRCPYTFTRIKEPARGLNCRHLSCFELCNFVDAVFKRLEMDNKRKELWKCPICDKKITSETLRIDLHFLKLSEKFDSNVTVISLTSNGEWVMLENNQDEDSENENGNNADNITTATVPHDKEVIVIDDDDDQSTEIMVKTEDADNMDKENEILSASMMQSPPSSETMMTPVEKNDSTPNGKNIHNISKGDSIASPIQEGSPEWVDLDEEIVCDYNTFSYSAS</sequence>
<evidence type="ECO:0000313" key="7">
    <source>
        <dbReference type="EMBL" id="CAG8501964.1"/>
    </source>
</evidence>
<evidence type="ECO:0000256" key="5">
    <source>
        <dbReference type="SAM" id="MobiDB-lite"/>
    </source>
</evidence>
<protein>
    <submittedName>
        <fullName evidence="7">11918_t:CDS:1</fullName>
    </submittedName>
</protein>
<keyword evidence="3" id="KW-0862">Zinc</keyword>
<accession>A0A9N9F0L4</accession>
<dbReference type="PANTHER" id="PTHR10782">
    <property type="entry name" value="ZINC FINGER MIZ DOMAIN-CONTAINING PROTEIN"/>
    <property type="match status" value="1"/>
</dbReference>
<keyword evidence="8" id="KW-1185">Reference proteome</keyword>
<feature type="region of interest" description="Disordered" evidence="5">
    <location>
        <begin position="856"/>
        <end position="897"/>
    </location>
</feature>
<dbReference type="CDD" id="cd16650">
    <property type="entry name" value="SP-RING_PIAS-like"/>
    <property type="match status" value="1"/>
</dbReference>
<feature type="compositionally biased region" description="Basic residues" evidence="5">
    <location>
        <begin position="1"/>
        <end position="10"/>
    </location>
</feature>
<feature type="region of interest" description="Disordered" evidence="5">
    <location>
        <begin position="91"/>
        <end position="115"/>
    </location>
</feature>
<feature type="domain" description="SP-RING-type" evidence="6">
    <location>
        <begin position="686"/>
        <end position="780"/>
    </location>
</feature>
<dbReference type="Gene3D" id="3.30.40.10">
    <property type="entry name" value="Zinc/RING finger domain, C3HC4 (zinc finger)"/>
    <property type="match status" value="1"/>
</dbReference>
<dbReference type="PANTHER" id="PTHR10782:SF4">
    <property type="entry name" value="TONALLI, ISOFORM E"/>
    <property type="match status" value="1"/>
</dbReference>
<dbReference type="EMBL" id="CAJVPV010001587">
    <property type="protein sequence ID" value="CAG8501964.1"/>
    <property type="molecule type" value="Genomic_DNA"/>
</dbReference>
<feature type="compositionally biased region" description="Polar residues" evidence="5">
    <location>
        <begin position="856"/>
        <end position="866"/>
    </location>
</feature>
<reference evidence="7" key="1">
    <citation type="submission" date="2021-06" db="EMBL/GenBank/DDBJ databases">
        <authorList>
            <person name="Kallberg Y."/>
            <person name="Tangrot J."/>
            <person name="Rosling A."/>
        </authorList>
    </citation>
    <scope>NUCLEOTIDE SEQUENCE</scope>
    <source>
        <strain evidence="7">CL551</strain>
    </source>
</reference>
<evidence type="ECO:0000313" key="8">
    <source>
        <dbReference type="Proteomes" id="UP000789342"/>
    </source>
</evidence>
<keyword evidence="2 4" id="KW-0863">Zinc-finger</keyword>
<gene>
    <name evidence="7" type="ORF">AMORRO_LOCUS3295</name>
</gene>
<organism evidence="7 8">
    <name type="scientific">Acaulospora morrowiae</name>
    <dbReference type="NCBI Taxonomy" id="94023"/>
    <lineage>
        <taxon>Eukaryota</taxon>
        <taxon>Fungi</taxon>
        <taxon>Fungi incertae sedis</taxon>
        <taxon>Mucoromycota</taxon>
        <taxon>Glomeromycotina</taxon>
        <taxon>Glomeromycetes</taxon>
        <taxon>Diversisporales</taxon>
        <taxon>Acaulosporaceae</taxon>
        <taxon>Acaulospora</taxon>
    </lineage>
</organism>